<dbReference type="Proteomes" id="UP000593567">
    <property type="component" value="Unassembled WGS sequence"/>
</dbReference>
<feature type="transmembrane region" description="Helical" evidence="1">
    <location>
        <begin position="98"/>
        <end position="116"/>
    </location>
</feature>
<accession>A0A7J7JR48</accession>
<feature type="transmembrane region" description="Helical" evidence="1">
    <location>
        <begin position="136"/>
        <end position="156"/>
    </location>
</feature>
<dbReference type="EMBL" id="VXIV02001901">
    <property type="protein sequence ID" value="KAF6028832.1"/>
    <property type="molecule type" value="Genomic_DNA"/>
</dbReference>
<comment type="caution">
    <text evidence="2">The sequence shown here is derived from an EMBL/GenBank/DDBJ whole genome shotgun (WGS) entry which is preliminary data.</text>
</comment>
<feature type="transmembrane region" description="Helical" evidence="1">
    <location>
        <begin position="243"/>
        <end position="271"/>
    </location>
</feature>
<sequence length="298" mass="33888">MQCLLTRNYILLVQVRSYISKGFHESTLKVIMKITVSQKAKDVENGEKKHAAIFTAGDKSLLKPEKTTEAPSISIIEAGNNSHKNEELLSKSINWKHIVCGILLIIMEIPLLYWTKILNDKRLVDLSVPGRLESKFRVGLAGSLALVIAGGIGVIARRKKPKCLVVSIYILLQYLAFGILSFTLTFTPFQITDLINWKTYGIEAELNFNYFPNWRPRVKIFGEELNFAKHSHPKLYCPSQICITWIVLEGCMALTGIMTLVIIIGAMYEFLKQSDQKKMARRSFLQVPVKFRNDTFVF</sequence>
<name>A0A7J7JR48_BUGNE</name>
<evidence type="ECO:0000313" key="3">
    <source>
        <dbReference type="Proteomes" id="UP000593567"/>
    </source>
</evidence>
<dbReference type="AlphaFoldDB" id="A0A7J7JR48"/>
<keyword evidence="3" id="KW-1185">Reference proteome</keyword>
<organism evidence="2 3">
    <name type="scientific">Bugula neritina</name>
    <name type="common">Brown bryozoan</name>
    <name type="synonym">Sertularia neritina</name>
    <dbReference type="NCBI Taxonomy" id="10212"/>
    <lineage>
        <taxon>Eukaryota</taxon>
        <taxon>Metazoa</taxon>
        <taxon>Spiralia</taxon>
        <taxon>Lophotrochozoa</taxon>
        <taxon>Bryozoa</taxon>
        <taxon>Gymnolaemata</taxon>
        <taxon>Cheilostomatida</taxon>
        <taxon>Flustrina</taxon>
        <taxon>Buguloidea</taxon>
        <taxon>Bugulidae</taxon>
        <taxon>Bugula</taxon>
    </lineage>
</organism>
<evidence type="ECO:0000313" key="2">
    <source>
        <dbReference type="EMBL" id="KAF6028832.1"/>
    </source>
</evidence>
<keyword evidence="1" id="KW-1133">Transmembrane helix</keyword>
<keyword evidence="1" id="KW-0472">Membrane</keyword>
<keyword evidence="1" id="KW-0812">Transmembrane</keyword>
<feature type="transmembrane region" description="Helical" evidence="1">
    <location>
        <begin position="163"/>
        <end position="184"/>
    </location>
</feature>
<evidence type="ECO:0000256" key="1">
    <source>
        <dbReference type="SAM" id="Phobius"/>
    </source>
</evidence>
<reference evidence="2" key="1">
    <citation type="submission" date="2020-06" db="EMBL/GenBank/DDBJ databases">
        <title>Draft genome of Bugula neritina, a colonial animal packing powerful symbionts and potential medicines.</title>
        <authorList>
            <person name="Rayko M."/>
        </authorList>
    </citation>
    <scope>NUCLEOTIDE SEQUENCE [LARGE SCALE GENOMIC DNA]</scope>
    <source>
        <strain evidence="2">Kwan_BN1</strain>
    </source>
</reference>
<protein>
    <submittedName>
        <fullName evidence="2">Uncharacterized protein</fullName>
    </submittedName>
</protein>
<gene>
    <name evidence="2" type="ORF">EB796_012870</name>
</gene>
<proteinExistence type="predicted"/>